<dbReference type="Proteomes" id="UP001066276">
    <property type="component" value="Chromosome 8"/>
</dbReference>
<evidence type="ECO:0000313" key="1">
    <source>
        <dbReference type="EMBL" id="KAJ1112174.1"/>
    </source>
</evidence>
<dbReference type="AlphaFoldDB" id="A0AAV7NBW8"/>
<protein>
    <submittedName>
        <fullName evidence="1">Uncharacterized protein</fullName>
    </submittedName>
</protein>
<gene>
    <name evidence="1" type="ORF">NDU88_000442</name>
</gene>
<name>A0AAV7NBW8_PLEWA</name>
<accession>A0AAV7NBW8</accession>
<proteinExistence type="predicted"/>
<dbReference type="EMBL" id="JANPWB010000012">
    <property type="protein sequence ID" value="KAJ1112174.1"/>
    <property type="molecule type" value="Genomic_DNA"/>
</dbReference>
<sequence length="91" mass="9931">MSSGQGKMGKELVALKAKVDDLEARSCSNNLRIVGIAESTAIDNMEGYVERLEVQLLGRDTFSSLFYVAGTKGMISTVEQHPPEHVEHLPV</sequence>
<comment type="caution">
    <text evidence="1">The sequence shown here is derived from an EMBL/GenBank/DDBJ whole genome shotgun (WGS) entry which is preliminary data.</text>
</comment>
<organism evidence="1 2">
    <name type="scientific">Pleurodeles waltl</name>
    <name type="common">Iberian ribbed newt</name>
    <dbReference type="NCBI Taxonomy" id="8319"/>
    <lineage>
        <taxon>Eukaryota</taxon>
        <taxon>Metazoa</taxon>
        <taxon>Chordata</taxon>
        <taxon>Craniata</taxon>
        <taxon>Vertebrata</taxon>
        <taxon>Euteleostomi</taxon>
        <taxon>Amphibia</taxon>
        <taxon>Batrachia</taxon>
        <taxon>Caudata</taxon>
        <taxon>Salamandroidea</taxon>
        <taxon>Salamandridae</taxon>
        <taxon>Pleurodelinae</taxon>
        <taxon>Pleurodeles</taxon>
    </lineage>
</organism>
<keyword evidence="2" id="KW-1185">Reference proteome</keyword>
<reference evidence="1" key="1">
    <citation type="journal article" date="2022" name="bioRxiv">
        <title>Sequencing and chromosome-scale assembly of the giantPleurodeles waltlgenome.</title>
        <authorList>
            <person name="Brown T."/>
            <person name="Elewa A."/>
            <person name="Iarovenko S."/>
            <person name="Subramanian E."/>
            <person name="Araus A.J."/>
            <person name="Petzold A."/>
            <person name="Susuki M."/>
            <person name="Suzuki K.-i.T."/>
            <person name="Hayashi T."/>
            <person name="Toyoda A."/>
            <person name="Oliveira C."/>
            <person name="Osipova E."/>
            <person name="Leigh N.D."/>
            <person name="Simon A."/>
            <person name="Yun M.H."/>
        </authorList>
    </citation>
    <scope>NUCLEOTIDE SEQUENCE</scope>
    <source>
        <strain evidence="1">20211129_DDA</strain>
        <tissue evidence="1">Liver</tissue>
    </source>
</reference>
<evidence type="ECO:0000313" key="2">
    <source>
        <dbReference type="Proteomes" id="UP001066276"/>
    </source>
</evidence>